<organism evidence="1 3">
    <name type="scientific">Methylobacterium oxalidis</name>
    <dbReference type="NCBI Taxonomy" id="944322"/>
    <lineage>
        <taxon>Bacteria</taxon>
        <taxon>Pseudomonadati</taxon>
        <taxon>Pseudomonadota</taxon>
        <taxon>Alphaproteobacteria</taxon>
        <taxon>Hyphomicrobiales</taxon>
        <taxon>Methylobacteriaceae</taxon>
        <taxon>Methylobacterium</taxon>
    </lineage>
</organism>
<name>A0A512IZY4_9HYPH</name>
<gene>
    <name evidence="2" type="ORF">GCM10007888_26090</name>
    <name evidence="1" type="ORF">MOX02_13040</name>
</gene>
<protein>
    <submittedName>
        <fullName evidence="1">Uncharacterized protein</fullName>
    </submittedName>
</protein>
<sequence>MAGATVTTAGATATATGAIITAGATATITTITGTTAGKAFALLRIGSARSGGKPPSRPAGAG</sequence>
<dbReference type="Proteomes" id="UP001156856">
    <property type="component" value="Unassembled WGS sequence"/>
</dbReference>
<comment type="caution">
    <text evidence="1">The sequence shown here is derived from an EMBL/GenBank/DDBJ whole genome shotgun (WGS) entry which is preliminary data.</text>
</comment>
<dbReference type="Proteomes" id="UP000321960">
    <property type="component" value="Unassembled WGS sequence"/>
</dbReference>
<keyword evidence="4" id="KW-1185">Reference proteome</keyword>
<accession>A0A512IZY4</accession>
<evidence type="ECO:0000313" key="1">
    <source>
        <dbReference type="EMBL" id="GEP03266.1"/>
    </source>
</evidence>
<evidence type="ECO:0000313" key="3">
    <source>
        <dbReference type="Proteomes" id="UP000321960"/>
    </source>
</evidence>
<reference evidence="1 3" key="3">
    <citation type="submission" date="2019-07" db="EMBL/GenBank/DDBJ databases">
        <title>Whole genome shotgun sequence of Methylobacterium oxalidis NBRC 107715.</title>
        <authorList>
            <person name="Hosoyama A."/>
            <person name="Uohara A."/>
            <person name="Ohji S."/>
            <person name="Ichikawa N."/>
        </authorList>
    </citation>
    <scope>NUCLEOTIDE SEQUENCE [LARGE SCALE GENOMIC DNA]</scope>
    <source>
        <strain evidence="1 3">NBRC 107715</strain>
    </source>
</reference>
<proteinExistence type="predicted"/>
<evidence type="ECO:0000313" key="4">
    <source>
        <dbReference type="Proteomes" id="UP001156856"/>
    </source>
</evidence>
<reference evidence="2" key="1">
    <citation type="journal article" date="2014" name="Int. J. Syst. Evol. Microbiol.">
        <title>Complete genome of a new Firmicutes species belonging to the dominant human colonic microbiota ('Ruminococcus bicirculans') reveals two chromosomes and a selective capacity to utilize plant glucans.</title>
        <authorList>
            <consortium name="NISC Comparative Sequencing Program"/>
            <person name="Wegmann U."/>
            <person name="Louis P."/>
            <person name="Goesmann A."/>
            <person name="Henrissat B."/>
            <person name="Duncan S.H."/>
            <person name="Flint H.J."/>
        </authorList>
    </citation>
    <scope>NUCLEOTIDE SEQUENCE</scope>
    <source>
        <strain evidence="2">NBRC 107715</strain>
    </source>
</reference>
<reference evidence="2" key="4">
    <citation type="submission" date="2023-01" db="EMBL/GenBank/DDBJ databases">
        <title>Draft genome sequence of Methylobacterium oxalidis strain NBRC 107715.</title>
        <authorList>
            <person name="Sun Q."/>
            <person name="Mori K."/>
        </authorList>
    </citation>
    <scope>NUCLEOTIDE SEQUENCE</scope>
    <source>
        <strain evidence="2">NBRC 107715</strain>
    </source>
</reference>
<reference evidence="4" key="2">
    <citation type="journal article" date="2019" name="Int. J. Syst. Evol. Microbiol.">
        <title>The Global Catalogue of Microorganisms (GCM) 10K type strain sequencing project: providing services to taxonomists for standard genome sequencing and annotation.</title>
        <authorList>
            <consortium name="The Broad Institute Genomics Platform"/>
            <consortium name="The Broad Institute Genome Sequencing Center for Infectious Disease"/>
            <person name="Wu L."/>
            <person name="Ma J."/>
        </authorList>
    </citation>
    <scope>NUCLEOTIDE SEQUENCE [LARGE SCALE GENOMIC DNA]</scope>
    <source>
        <strain evidence="4">NBRC 107715</strain>
    </source>
</reference>
<dbReference type="EMBL" id="BSPK01000034">
    <property type="protein sequence ID" value="GLS64228.1"/>
    <property type="molecule type" value="Genomic_DNA"/>
</dbReference>
<dbReference type="AlphaFoldDB" id="A0A512IZY4"/>
<evidence type="ECO:0000313" key="2">
    <source>
        <dbReference type="EMBL" id="GLS64228.1"/>
    </source>
</evidence>
<dbReference type="EMBL" id="BJZU01000019">
    <property type="protein sequence ID" value="GEP03266.1"/>
    <property type="molecule type" value="Genomic_DNA"/>
</dbReference>